<keyword evidence="2" id="KW-1185">Reference proteome</keyword>
<proteinExistence type="predicted"/>
<protein>
    <submittedName>
        <fullName evidence="1">Uncharacterized protein</fullName>
    </submittedName>
</protein>
<dbReference type="EMBL" id="JWSW01000016">
    <property type="protein sequence ID" value="KIJ88890.1"/>
    <property type="molecule type" value="Genomic_DNA"/>
</dbReference>
<comment type="caution">
    <text evidence="1">The sequence shown here is derived from an EMBL/GenBank/DDBJ whole genome shotgun (WGS) entry which is preliminary data.</text>
</comment>
<gene>
    <name evidence="1" type="ORF">SB78_02810</name>
</gene>
<reference evidence="1 2" key="1">
    <citation type="submission" date="2014-12" db="EMBL/GenBank/DDBJ databases">
        <title>Whole genome sequence of Candidatus Rickettsia asemboensis strain NMRCii isolated from cat fleas in west Kenya.</title>
        <authorList>
            <person name="Jima D."/>
            <person name="Luce-Fedrow A."/>
            <person name="Yang Y."/>
            <person name="Maina A.N."/>
            <person name="Snesrud E.C."/>
            <person name="Jarman R.G."/>
            <person name="Richards A.L."/>
            <person name="Hang J."/>
        </authorList>
    </citation>
    <scope>NUCLEOTIDE SEQUENCE [LARGE SCALE GENOMIC DNA]</scope>
    <source>
        <strain evidence="1 2">NMRCii</strain>
    </source>
</reference>
<evidence type="ECO:0000313" key="1">
    <source>
        <dbReference type="EMBL" id="KIJ88890.1"/>
    </source>
</evidence>
<dbReference type="Proteomes" id="UP000031952">
    <property type="component" value="Unassembled WGS sequence"/>
</dbReference>
<sequence>MIAITFDSTVNIEGLDEEIFVGYDGKVYINDIKDLEVLNGSICDDNEENNRCCHACRLIET</sequence>
<accession>A0A0C2RDL6</accession>
<organism evidence="1 2">
    <name type="scientific">Rickettsia asembonensis</name>
    <dbReference type="NCBI Taxonomy" id="1068590"/>
    <lineage>
        <taxon>Bacteria</taxon>
        <taxon>Pseudomonadati</taxon>
        <taxon>Pseudomonadota</taxon>
        <taxon>Alphaproteobacteria</taxon>
        <taxon>Rickettsiales</taxon>
        <taxon>Rickettsiaceae</taxon>
        <taxon>Rickettsieae</taxon>
        <taxon>Rickettsia</taxon>
        <taxon>spotted fever group</taxon>
    </lineage>
</organism>
<evidence type="ECO:0000313" key="2">
    <source>
        <dbReference type="Proteomes" id="UP000031952"/>
    </source>
</evidence>
<dbReference type="RefSeq" id="WP_041078514.1">
    <property type="nucleotide sequence ID" value="NZ_CP116496.1"/>
</dbReference>
<name>A0A0C2RDL6_9RICK</name>
<dbReference type="AlphaFoldDB" id="A0A0C2RDL6"/>